<organism evidence="3 4">
    <name type="scientific">Cuscuta epithymum</name>
    <dbReference type="NCBI Taxonomy" id="186058"/>
    <lineage>
        <taxon>Eukaryota</taxon>
        <taxon>Viridiplantae</taxon>
        <taxon>Streptophyta</taxon>
        <taxon>Embryophyta</taxon>
        <taxon>Tracheophyta</taxon>
        <taxon>Spermatophyta</taxon>
        <taxon>Magnoliopsida</taxon>
        <taxon>eudicotyledons</taxon>
        <taxon>Gunneridae</taxon>
        <taxon>Pentapetalae</taxon>
        <taxon>asterids</taxon>
        <taxon>lamiids</taxon>
        <taxon>Solanales</taxon>
        <taxon>Convolvulaceae</taxon>
        <taxon>Cuscuteae</taxon>
        <taxon>Cuscuta</taxon>
        <taxon>Cuscuta subgen. Cuscuta</taxon>
    </lineage>
</organism>
<dbReference type="Pfam" id="PF00294">
    <property type="entry name" value="PfkB"/>
    <property type="match status" value="1"/>
</dbReference>
<dbReference type="SUPFAM" id="SSF53613">
    <property type="entry name" value="Ribokinase-like"/>
    <property type="match status" value="1"/>
</dbReference>
<dbReference type="InterPro" id="IPR011611">
    <property type="entry name" value="PfkB_dom"/>
</dbReference>
<evidence type="ECO:0000313" key="4">
    <source>
        <dbReference type="Proteomes" id="UP001152523"/>
    </source>
</evidence>
<keyword evidence="4" id="KW-1185">Reference proteome</keyword>
<dbReference type="PANTHER" id="PTHR47826">
    <property type="entry name" value="OS03G0164700 PROTEIN"/>
    <property type="match status" value="1"/>
</dbReference>
<dbReference type="PANTHER" id="PTHR47826:SF1">
    <property type="entry name" value="OS03G0164700 PROTEIN"/>
    <property type="match status" value="1"/>
</dbReference>
<feature type="domain" description="Carbohydrate kinase PfkB" evidence="2">
    <location>
        <begin position="85"/>
        <end position="399"/>
    </location>
</feature>
<protein>
    <recommendedName>
        <fullName evidence="2">Carbohydrate kinase PfkB domain-containing protein</fullName>
    </recommendedName>
</protein>
<evidence type="ECO:0000259" key="2">
    <source>
        <dbReference type="Pfam" id="PF00294"/>
    </source>
</evidence>
<dbReference type="EMBL" id="CAMAPF010000972">
    <property type="protein sequence ID" value="CAH9132803.1"/>
    <property type="molecule type" value="Genomic_DNA"/>
</dbReference>
<name>A0AAV0FB75_9ASTE</name>
<evidence type="ECO:0000256" key="1">
    <source>
        <dbReference type="SAM" id="MobiDB-lite"/>
    </source>
</evidence>
<reference evidence="3" key="1">
    <citation type="submission" date="2022-07" db="EMBL/GenBank/DDBJ databases">
        <authorList>
            <person name="Macas J."/>
            <person name="Novak P."/>
            <person name="Neumann P."/>
        </authorList>
    </citation>
    <scope>NUCLEOTIDE SEQUENCE</scope>
</reference>
<gene>
    <name evidence="3" type="ORF">CEPIT_LOCUS32465</name>
</gene>
<accession>A0AAV0FB75</accession>
<evidence type="ECO:0000313" key="3">
    <source>
        <dbReference type="EMBL" id="CAH9132803.1"/>
    </source>
</evidence>
<dbReference type="Gene3D" id="3.40.1190.20">
    <property type="match status" value="1"/>
</dbReference>
<dbReference type="InterPro" id="IPR029056">
    <property type="entry name" value="Ribokinase-like"/>
</dbReference>
<feature type="region of interest" description="Disordered" evidence="1">
    <location>
        <begin position="1"/>
        <end position="26"/>
    </location>
</feature>
<dbReference type="AlphaFoldDB" id="A0AAV0FB75"/>
<comment type="caution">
    <text evidence="3">The sequence shown here is derived from an EMBL/GenBank/DDBJ whole genome shotgun (WGS) entry which is preliminary data.</text>
</comment>
<sequence>MHHLTIYRKPASVQPNGILPHRNSDPKPRLSVTRIVFPRRTRRSILNCRLIEISQITDHPKHPLSNGAEEHRFRAVGVKDIDISTFGNLCVDIVLNVPKLPPKPHDQLKAYMDELSKTPPDKEYWEAGGNSNVAIAAIRLGLCCTTIGYVGNDVYGRFLLDVLHSEGIGMVGLNEHSNTLDTSSAACQTLLCWVLVDPLRRHGFCSRTDFTKDPVYSWMIELPTEVKNAIKQSKILFCNGYDFDEFSPRLLESALDCAVEAETSIFFDPGPRVTLVSGRSEEQRALRKYLKMSDVLLFTSEEVESLTGIKNPIRAGQELLKKGSRTKWVVVKMGATGSVLITRSSITCAPAFKVNVIDTVGCGDSFVAAIAFGYIQNAPLVHTLTLANAVGGATAMGCGAGRNVATLEQVKELMKRSNINEDFKLWEELLTDILGTLEVNLLSGLLVNSRQINIVPLQRVVSEIIPKLNPTKSKIAITSSPA</sequence>
<dbReference type="Proteomes" id="UP001152523">
    <property type="component" value="Unassembled WGS sequence"/>
</dbReference>
<proteinExistence type="predicted"/>